<evidence type="ECO:0000313" key="4">
    <source>
        <dbReference type="Proteomes" id="UP001500683"/>
    </source>
</evidence>
<protein>
    <recommendedName>
        <fullName evidence="5">Asp23/Gls24 family envelope stress response protein</fullName>
    </recommendedName>
</protein>
<sequence length="160" mass="16529">MNPHAGTGSSADRAATAPGGGRAEPGAGTVAVSSVAPSVLGPPESRGQTQIADRVLERIAARAVTETAQVGGAAPRLLGIPLGRDTAHTAARVTAHVDGHLAIVKVTLSVPYPAPIRQVTRRVREHVTTRVGELTGLDVRQVDIDIASLPSPEQQPRRVL</sequence>
<evidence type="ECO:0008006" key="5">
    <source>
        <dbReference type="Google" id="ProtNLM"/>
    </source>
</evidence>
<feature type="region of interest" description="Disordered" evidence="2">
    <location>
        <begin position="1"/>
        <end position="28"/>
    </location>
</feature>
<evidence type="ECO:0000256" key="2">
    <source>
        <dbReference type="SAM" id="MobiDB-lite"/>
    </source>
</evidence>
<keyword evidence="4" id="KW-1185">Reference proteome</keyword>
<dbReference type="Pfam" id="PF03780">
    <property type="entry name" value="Asp23"/>
    <property type="match status" value="1"/>
</dbReference>
<gene>
    <name evidence="3" type="ORF">GCM10022214_39830</name>
</gene>
<dbReference type="InterPro" id="IPR005531">
    <property type="entry name" value="Asp23"/>
</dbReference>
<dbReference type="EMBL" id="BAAAZG010000025">
    <property type="protein sequence ID" value="GAA4077971.1"/>
    <property type="molecule type" value="Genomic_DNA"/>
</dbReference>
<dbReference type="Proteomes" id="UP001500683">
    <property type="component" value="Unassembled WGS sequence"/>
</dbReference>
<name>A0ABP7W0C9_9ACTN</name>
<accession>A0ABP7W0C9</accession>
<evidence type="ECO:0000313" key="3">
    <source>
        <dbReference type="EMBL" id="GAA4077971.1"/>
    </source>
</evidence>
<reference evidence="4" key="1">
    <citation type="journal article" date="2019" name="Int. J. Syst. Evol. Microbiol.">
        <title>The Global Catalogue of Microorganisms (GCM) 10K type strain sequencing project: providing services to taxonomists for standard genome sequencing and annotation.</title>
        <authorList>
            <consortium name="The Broad Institute Genomics Platform"/>
            <consortium name="The Broad Institute Genome Sequencing Center for Infectious Disease"/>
            <person name="Wu L."/>
            <person name="Ma J."/>
        </authorList>
    </citation>
    <scope>NUCLEOTIDE SEQUENCE [LARGE SCALE GENOMIC DNA]</scope>
    <source>
        <strain evidence="4">JCM 16702</strain>
    </source>
</reference>
<proteinExistence type="inferred from homology"/>
<evidence type="ECO:0000256" key="1">
    <source>
        <dbReference type="ARBA" id="ARBA00005721"/>
    </source>
</evidence>
<organism evidence="3 4">
    <name type="scientific">Actinomadura miaoliensis</name>
    <dbReference type="NCBI Taxonomy" id="430685"/>
    <lineage>
        <taxon>Bacteria</taxon>
        <taxon>Bacillati</taxon>
        <taxon>Actinomycetota</taxon>
        <taxon>Actinomycetes</taxon>
        <taxon>Streptosporangiales</taxon>
        <taxon>Thermomonosporaceae</taxon>
        <taxon>Actinomadura</taxon>
    </lineage>
</organism>
<comment type="similarity">
    <text evidence="1">Belongs to the asp23 family.</text>
</comment>
<dbReference type="RefSeq" id="WP_344949334.1">
    <property type="nucleotide sequence ID" value="NZ_BAAAZG010000025.1"/>
</dbReference>
<comment type="caution">
    <text evidence="3">The sequence shown here is derived from an EMBL/GenBank/DDBJ whole genome shotgun (WGS) entry which is preliminary data.</text>
</comment>